<dbReference type="InterPro" id="IPR020806">
    <property type="entry name" value="PKS_PP-bd"/>
</dbReference>
<dbReference type="SMART" id="SM01294">
    <property type="entry name" value="PKS_PP_betabranch"/>
    <property type="match status" value="2"/>
</dbReference>
<dbReference type="InterPro" id="IPR055123">
    <property type="entry name" value="SpnB-like_Rossmann"/>
</dbReference>
<dbReference type="InterPro" id="IPR016036">
    <property type="entry name" value="Malonyl_transacylase_ACP-bd"/>
</dbReference>
<dbReference type="SUPFAM" id="SSF55048">
    <property type="entry name" value="Probable ACP-binding domain of malonyl-CoA ACP transacylase"/>
    <property type="match status" value="2"/>
</dbReference>
<name>A0A7X6LZM6_9NOCA</name>
<dbReference type="SUPFAM" id="SSF53901">
    <property type="entry name" value="Thiolase-like"/>
    <property type="match status" value="2"/>
</dbReference>
<dbReference type="InterPro" id="IPR014030">
    <property type="entry name" value="Ketoacyl_synth_N"/>
</dbReference>
<dbReference type="Pfam" id="PF08659">
    <property type="entry name" value="KR"/>
    <property type="match status" value="2"/>
</dbReference>
<keyword evidence="2" id="KW-0596">Phosphopantetheine</keyword>
<dbReference type="Gene3D" id="3.40.47.10">
    <property type="match status" value="2"/>
</dbReference>
<evidence type="ECO:0000259" key="10">
    <source>
        <dbReference type="PROSITE" id="PS50075"/>
    </source>
</evidence>
<dbReference type="PROSITE" id="PS00606">
    <property type="entry name" value="KS3_1"/>
    <property type="match status" value="2"/>
</dbReference>
<dbReference type="Gene3D" id="3.40.50.720">
    <property type="entry name" value="NAD(P)-binding Rossmann-like Domain"/>
    <property type="match status" value="2"/>
</dbReference>
<keyword evidence="5" id="KW-0276">Fatty acid metabolism</keyword>
<reference evidence="13 14" key="1">
    <citation type="submission" date="2020-04" db="EMBL/GenBank/DDBJ databases">
        <title>MicrobeNet Type strains.</title>
        <authorList>
            <person name="Nicholson A.C."/>
        </authorList>
    </citation>
    <scope>NUCLEOTIDE SEQUENCE [LARGE SCALE GENOMIC DNA]</scope>
    <source>
        <strain evidence="13 14">DSM 44445</strain>
    </source>
</reference>
<dbReference type="InterPro" id="IPR057326">
    <property type="entry name" value="KR_dom"/>
</dbReference>
<dbReference type="InterPro" id="IPR018201">
    <property type="entry name" value="Ketoacyl_synth_AS"/>
</dbReference>
<feature type="domain" description="PKS/mFAS DH" evidence="12">
    <location>
        <begin position="2418"/>
        <end position="2694"/>
    </location>
</feature>
<evidence type="ECO:0000256" key="9">
    <source>
        <dbReference type="PROSITE-ProRule" id="PRU01363"/>
    </source>
</evidence>
<dbReference type="PROSITE" id="PS50075">
    <property type="entry name" value="CARRIER"/>
    <property type="match status" value="2"/>
</dbReference>
<dbReference type="GO" id="GO:0031177">
    <property type="term" value="F:phosphopantetheine binding"/>
    <property type="evidence" value="ECO:0007669"/>
    <property type="project" value="InterPro"/>
</dbReference>
<dbReference type="SUPFAM" id="SSF51735">
    <property type="entry name" value="NAD(P)-binding Rossmann-fold domains"/>
    <property type="match status" value="4"/>
</dbReference>
<dbReference type="GO" id="GO:0004315">
    <property type="term" value="F:3-oxoacyl-[acyl-carrier-protein] synthase activity"/>
    <property type="evidence" value="ECO:0007669"/>
    <property type="project" value="InterPro"/>
</dbReference>
<keyword evidence="14" id="KW-1185">Reference proteome</keyword>
<evidence type="ECO:0000259" key="11">
    <source>
        <dbReference type="PROSITE" id="PS52004"/>
    </source>
</evidence>
<dbReference type="GO" id="GO:0006633">
    <property type="term" value="P:fatty acid biosynthetic process"/>
    <property type="evidence" value="ECO:0007669"/>
    <property type="project" value="InterPro"/>
</dbReference>
<keyword evidence="4" id="KW-0808">Transferase</keyword>
<gene>
    <name evidence="13" type="ORF">HGA07_15940</name>
</gene>
<keyword evidence="8" id="KW-0012">Acyltransferase</keyword>
<accession>A0A7X6LZM6</accession>
<feature type="active site" description="Proton acceptor; for dehydratase activity" evidence="9">
    <location>
        <position position="2450"/>
    </location>
</feature>
<dbReference type="InterPro" id="IPR049551">
    <property type="entry name" value="PKS_DH_C"/>
</dbReference>
<evidence type="ECO:0000256" key="3">
    <source>
        <dbReference type="ARBA" id="ARBA00022553"/>
    </source>
</evidence>
<dbReference type="InterPro" id="IPR001227">
    <property type="entry name" value="Ac_transferase_dom_sf"/>
</dbReference>
<feature type="domain" description="Carrier" evidence="10">
    <location>
        <begin position="3141"/>
        <end position="3216"/>
    </location>
</feature>
<dbReference type="InterPro" id="IPR014043">
    <property type="entry name" value="Acyl_transferase_dom"/>
</dbReference>
<dbReference type="SMART" id="SM00827">
    <property type="entry name" value="PKS_AT"/>
    <property type="match status" value="2"/>
</dbReference>
<evidence type="ECO:0000313" key="14">
    <source>
        <dbReference type="Proteomes" id="UP000523447"/>
    </source>
</evidence>
<dbReference type="Pfam" id="PF21089">
    <property type="entry name" value="PKS_DH_N"/>
    <property type="match status" value="1"/>
</dbReference>
<dbReference type="FunFam" id="1.10.1200.10:FF:000007">
    <property type="entry name" value="Probable polyketide synthase pks17"/>
    <property type="match status" value="2"/>
</dbReference>
<dbReference type="InterPro" id="IPR036291">
    <property type="entry name" value="NAD(P)-bd_dom_sf"/>
</dbReference>
<feature type="domain" description="Carrier" evidence="10">
    <location>
        <begin position="1436"/>
        <end position="1511"/>
    </location>
</feature>
<dbReference type="SMART" id="SM00823">
    <property type="entry name" value="PKS_PP"/>
    <property type="match status" value="2"/>
</dbReference>
<dbReference type="InterPro" id="IPR050091">
    <property type="entry name" value="PKS_NRPS_Biosynth_Enz"/>
</dbReference>
<dbReference type="Gene3D" id="1.10.1200.10">
    <property type="entry name" value="ACP-like"/>
    <property type="match status" value="2"/>
</dbReference>
<keyword evidence="7" id="KW-0511">Multifunctional enzyme</keyword>
<dbReference type="RefSeq" id="WP_051031272.1">
    <property type="nucleotide sequence ID" value="NZ_CAWPHS010000007.1"/>
</dbReference>
<dbReference type="Pfam" id="PF22953">
    <property type="entry name" value="SpnB_Rossmann"/>
    <property type="match status" value="2"/>
</dbReference>
<dbReference type="PROSITE" id="PS52004">
    <property type="entry name" value="KS3_2"/>
    <property type="match status" value="2"/>
</dbReference>
<feature type="active site" description="Proton donor; for dehydratase activity" evidence="9">
    <location>
        <position position="2617"/>
    </location>
</feature>
<dbReference type="SMART" id="SM00822">
    <property type="entry name" value="PKS_KR"/>
    <property type="match status" value="2"/>
</dbReference>
<sequence>MSNPETSNEERLSRYLRKVTAELRAAKKQIRHLEDRAAEPIAIVGMSCRYPGGADTPERLWELVATGTDAVGPFPADRGWDLERLFDPDPGTPGTVCTREGGFLDAAGDFDPGFFGIGPREAAAMDPQQRLFLEAAWEALEDAGIDPISLRGGDTGVYAGVIHQDYGPRVGSPGLTAEAEGHAYPGVSSAVLSGRVAFTFGFKGPALSVDTACSSSLVALHLACQALRQGDTSLALVGGVTVMSDPTLLIAFGRQRALSPDGRCRAFAAGANGTGFSEGLGMLVVERLSDARRNGHQVLALIRGSAVNQDGASNGLTAPNGPSQEKVITDALANAGLTPADIDVVEAHGTGTTLGDPIEAQALIATYGRERVAGPLRLGSLKSNIGHTSAAAGVGGVIKMVQALRHDLLPATLHVDAPTPHVDWSAGTVRLLTAAEPWPAGERVRRAAVSSFGASGTNAHLILEEAPAPEVASDDPDGADRVPVVAPGLSPWLISAKTESGLRAQAAALLTWVTDHPDLAVDDIGWSLVTTRARLEWRGSVVGADRATMLAGLAALAEHGAAATAGAVATGQAVDRKAAFLCTGQGAQRVGMGRELYAAFPVFAAAVDEICEQLDPLLGGSLAELMFTGRWSGGAPDDVDGPVLDRTEFTQPALFAYEVALGRLLISFGVTPDVLLGHSIGELAAAHLAGVWSLPDACRLVAARGRLMGRLPRGGAMLAVAASEAEVAAALADDTGRVAVAAVNSPVSVVVSGDEDAVTALGRRFAARGRNTSRLAVSHAFHSHRMEPMLAEYEAVARDLTYHRPQIPLVSTVSGRLMGDEVLDPRYWVEQVRATVRFAPGVDALVAAGVRRFVEVGPDAVLTAMTRECLPEHIESQASVVAGARRGRPEVEQFVSCLAHAHVVGADVDWPAFFAGRRVSRVPLPTYAFQRHRYWLDSGPRTAVVDVAGLAAVDPALPGAANSVPESEVLLSTVEWVAAAQSSAATVAPERVAVLGAAADHPDLAALIDTLSAAADPVVPEIVLWQCPEPEGAPPEAARQVAAGVVDTLQRWLSDSRFDRSRLVVVTRSAVAVDAAEPVSLSQAPVWGVVRAAQAEHPDRFQVLDLDRTEPARDPIAVASLSAAVTGEPEVAVRGATVLVPRLRRREAGTEVRPVEPGTVLITGGTGGLGAVIARHLVANHGVRQLLLVSRRGPDAPGATRLRDELAELGAQVDIAACDVSDRDALAAVIDGISDDRRLVGVVHAAGIVDNGVIESMTADRIDAVFAPKVDAAWHLHELTRDRPLSLFVLLSSAGGLVLAAGQANYAAANVFLDALAAYRHRSGLPATSVDFGLWARSSGLGTELSEADFERMRRQGFPPLTESEGVALFDAAVAADSAQLVALRIDPAMLRAHGARIPALARSIVTDRAPRVAIPAAAQEFRRRLAASSDSERTAAVLDLVRSVAAAVLGHPSADAVEPQRAFRESGFDSLGAVEFRNRLDAATGLKLPATLIYDYPTPEAVADFIRSELDGAAGTDTVAVERVGTSADPIAIVAMSCRYPGGVGSPEDLWRVVESGADTTGDLPTDRGWEIDSLYDPEPGKAGRTYTRKGGFLYSAAEFDADFFGISPNEATTMDPQQRLLLETSWEALERSGIDVTALRGSATGVFTGVSFHDYPTGATTGSIVSGRVSYVFGFEGPAVTVDTACSSSLVAMHLAAQSLRSGECDLALAGGVTVMATPDVFVEFSRQRGLSPDGRCKSFADAADGVGWSEGVGVLVLERLSDARRNGHDVLAVLAGSAVNQDGASNGLTAPNGPSQRRVIRQALANAGISPADVDAVEAHGTGTTLGDPIEAQALLATYGQDRDRPLWLGSLKSNIGHAQAAAGVGGVIKMVMAMRHGVLPRTLHVDRPSTKVDWSQGNIELLTEPVEWPEVDRPRRAGVSSFGVSGTNAHVILEEAPDPDMAPTPDAKKALPGGVAPWVISARTGNALTEQARRLAAHLADRDDDPVDIGSSLSSRAVFEHRAVVLGEHGGDLLAGVRALAAGESDARVVAGRVVSGSTGVVFSGQGAQWAGMAAGLRVYPVFAEQFDAIVAELDPLLGQSVSLAEALGSESLVDRTVFAQAGLFAFEVALFRLLESWGMRADVVAGHSIGEVAAAHVAGVLSLSDACVLVAARGRLMQALPVGGAMVAVGACEADVLSLLGEVGVSAGQVSIAAVNGPWSVVVSGVEDAVGAVVEGCVGRGWRTRRLRVSHAFHSVLMEPMLDEFASAIAGLTFAAPSLSVVSTVSGAAVGAEMSDPAYWVGQVREAVRFADAVTTMAELGVTRFAEIGPDAALFPMINQIFDGGRGSDSTGAEPVVVALARRDRANAATMLAGVAELFVGGADVDWAAIYSGTGARRVDLPTYAFQRRRYWLADRAAADGGARALGFAATGHPLLSAVVSQPDSGAVTFSGRLSVQSQPWLADHQVLDTVLFPGTGFVELVLHAGERIGCATVAELVLQAPMVLPPTGGVAVRVVVADRDETGQRAVRVYSCPDGDVETAASWTLHAEGVLAPAEPVAAVDLVTWPPAGATAVDIGGVYDALAAQGYRYGPVFQALTSVWRAGDAIYAEVALPESAGADAGGFGLHPALLDAALHAAQVAGDSATDEVALPFEWSGVSVHAAGADALRVRLTPTGEHALAVDLADSAGAPVASVRQLATRPIERAQLDGGASSTRNSLFHVDWTPISVPDAAVDAVPWADLGEDLPAAVTVDCPTGNDPEAVRAAIHEILPVLQAWTTDPRFTDAVLVIRTAGAVSVAGEDITNLAGAAVAGLVRSAQTEHPDRILLVDDDSGDFGVLGGIVAAAEPQTAVRAGRVYVPRLVRTPADPASAVASDFGPADTVLVTGASGLLGGLFARHLVTAYGVRRLLLSSRRGADAPGAAELRSELRRLGAEAEFVACDVADRDALARMLADIPVDRPLAGVFHLAGVLDDGAIGSLTPDRVDTVLRPKLDAALHLHELTRDLSLKAFVLFGSVAGTFGNAGQGNYAAANAALDALAVHRRATGLPGQALAWGLWGMDGGMAADLDAVDRQRIARAGVLPLTESQGLALFDAATGIGRATTVLARVDLAGMRAADAVSPLFAELIPQRRKAASGAAAAFRARVAGIPEAERVGMLLELVRGQVATILGHANPNAIQADRAFNDLGFDSVTAVEFRNALKAATGLPLPATLVFDYPTAQALAEHLADSLTERGSGDSPDLPEDDIRRALQTIPLTRLREAGLLEALLQLAQGQDRTDDTDRDRTGDSIDALDIDDLIDLAYHSSSED</sequence>
<dbReference type="Pfam" id="PF00550">
    <property type="entry name" value="PP-binding"/>
    <property type="match status" value="2"/>
</dbReference>
<dbReference type="InterPro" id="IPR014031">
    <property type="entry name" value="Ketoacyl_synth_C"/>
</dbReference>
<dbReference type="Pfam" id="PF16197">
    <property type="entry name" value="KAsynt_C_assoc"/>
    <property type="match status" value="2"/>
</dbReference>
<dbReference type="CDD" id="cd08956">
    <property type="entry name" value="KR_3_FAS_SDR_x"/>
    <property type="match status" value="2"/>
</dbReference>
<dbReference type="Pfam" id="PF00698">
    <property type="entry name" value="Acyl_transf_1"/>
    <property type="match status" value="2"/>
</dbReference>
<evidence type="ECO:0000256" key="8">
    <source>
        <dbReference type="ARBA" id="ARBA00023315"/>
    </source>
</evidence>
<dbReference type="Gene3D" id="3.30.70.3290">
    <property type="match status" value="2"/>
</dbReference>
<dbReference type="FunFam" id="3.40.47.10:FF:000019">
    <property type="entry name" value="Polyketide synthase type I"/>
    <property type="match status" value="2"/>
</dbReference>
<dbReference type="InterPro" id="IPR016039">
    <property type="entry name" value="Thiolase-like"/>
</dbReference>
<evidence type="ECO:0000313" key="13">
    <source>
        <dbReference type="EMBL" id="NKY87121.1"/>
    </source>
</evidence>
<dbReference type="PANTHER" id="PTHR43775">
    <property type="entry name" value="FATTY ACID SYNTHASE"/>
    <property type="match status" value="1"/>
</dbReference>
<feature type="domain" description="Ketosynthase family 3 (KS3)" evidence="11">
    <location>
        <begin position="38"/>
        <end position="465"/>
    </location>
</feature>
<comment type="caution">
    <text evidence="13">The sequence shown here is derived from an EMBL/GenBank/DDBJ whole genome shotgun (WGS) entry which is preliminary data.</text>
</comment>
<dbReference type="SMART" id="SM00826">
    <property type="entry name" value="PKS_DH"/>
    <property type="match status" value="1"/>
</dbReference>
<dbReference type="Pfam" id="PF02801">
    <property type="entry name" value="Ketoacyl-synt_C"/>
    <property type="match status" value="2"/>
</dbReference>
<dbReference type="Pfam" id="PF00109">
    <property type="entry name" value="ketoacyl-synt"/>
    <property type="match status" value="2"/>
</dbReference>
<feature type="domain" description="Ketosynthase family 3 (KS3)" evidence="11">
    <location>
        <begin position="1529"/>
        <end position="1939"/>
    </location>
</feature>
<evidence type="ECO:0000259" key="12">
    <source>
        <dbReference type="PROSITE" id="PS52019"/>
    </source>
</evidence>
<feature type="region of interest" description="C-terminal hotdog fold" evidence="9">
    <location>
        <begin position="2556"/>
        <end position="2694"/>
    </location>
</feature>
<dbReference type="InterPro" id="IPR036736">
    <property type="entry name" value="ACP-like_sf"/>
</dbReference>
<keyword evidence="3" id="KW-0597">Phosphoprotein</keyword>
<dbReference type="InterPro" id="IPR042104">
    <property type="entry name" value="PKS_dehydratase_sf"/>
</dbReference>
<comment type="pathway">
    <text evidence="1">Lipid metabolism.</text>
</comment>
<dbReference type="Gene3D" id="3.40.366.10">
    <property type="entry name" value="Malonyl-Coenzyme A Acyl Carrier Protein, domain 2"/>
    <property type="match status" value="2"/>
</dbReference>
<dbReference type="InterPro" id="IPR016035">
    <property type="entry name" value="Acyl_Trfase/lysoPLipase"/>
</dbReference>
<keyword evidence="6" id="KW-0443">Lipid metabolism</keyword>
<dbReference type="InterPro" id="IPR032821">
    <property type="entry name" value="PKS_assoc"/>
</dbReference>
<evidence type="ECO:0000256" key="2">
    <source>
        <dbReference type="ARBA" id="ARBA00022450"/>
    </source>
</evidence>
<feature type="region of interest" description="N-terminal hotdog fold" evidence="9">
    <location>
        <begin position="2418"/>
        <end position="2544"/>
    </location>
</feature>
<organism evidence="13 14">
    <name type="scientific">Nocardia veterana</name>
    <dbReference type="NCBI Taxonomy" id="132249"/>
    <lineage>
        <taxon>Bacteria</taxon>
        <taxon>Bacillati</taxon>
        <taxon>Actinomycetota</taxon>
        <taxon>Actinomycetes</taxon>
        <taxon>Mycobacteriales</taxon>
        <taxon>Nocardiaceae</taxon>
        <taxon>Nocardia</taxon>
    </lineage>
</organism>
<evidence type="ECO:0000256" key="5">
    <source>
        <dbReference type="ARBA" id="ARBA00022832"/>
    </source>
</evidence>
<dbReference type="SUPFAM" id="SSF52151">
    <property type="entry name" value="FabD/lysophospholipase-like"/>
    <property type="match status" value="2"/>
</dbReference>
<evidence type="ECO:0000256" key="6">
    <source>
        <dbReference type="ARBA" id="ARBA00023098"/>
    </source>
</evidence>
<proteinExistence type="predicted"/>
<dbReference type="Gene3D" id="3.10.129.110">
    <property type="entry name" value="Polyketide synthase dehydratase"/>
    <property type="match status" value="1"/>
</dbReference>
<dbReference type="InterPro" id="IPR049900">
    <property type="entry name" value="PKS_mFAS_DH"/>
</dbReference>
<dbReference type="SMART" id="SM00825">
    <property type="entry name" value="PKS_KS"/>
    <property type="match status" value="2"/>
</dbReference>
<protein>
    <submittedName>
        <fullName evidence="13">Type I polyketide synthase</fullName>
    </submittedName>
</protein>
<dbReference type="Proteomes" id="UP000523447">
    <property type="component" value="Unassembled WGS sequence"/>
</dbReference>
<dbReference type="GO" id="GO:0004312">
    <property type="term" value="F:fatty acid synthase activity"/>
    <property type="evidence" value="ECO:0007669"/>
    <property type="project" value="TreeGrafter"/>
</dbReference>
<dbReference type="Pfam" id="PF14765">
    <property type="entry name" value="PS-DH"/>
    <property type="match status" value="1"/>
</dbReference>
<dbReference type="EMBL" id="JAAXPE010000015">
    <property type="protein sequence ID" value="NKY87121.1"/>
    <property type="molecule type" value="Genomic_DNA"/>
</dbReference>
<dbReference type="PROSITE" id="PS52019">
    <property type="entry name" value="PKS_MFAS_DH"/>
    <property type="match status" value="1"/>
</dbReference>
<dbReference type="FunFam" id="3.40.366.10:FF:000002">
    <property type="entry name" value="Probable polyketide synthase 2"/>
    <property type="match status" value="1"/>
</dbReference>
<dbReference type="PANTHER" id="PTHR43775:SF51">
    <property type="entry name" value="INACTIVE PHENOLPHTHIOCEROL SYNTHESIS POLYKETIDE SYNTHASE TYPE I PKS1-RELATED"/>
    <property type="match status" value="1"/>
</dbReference>
<dbReference type="InterPro" id="IPR049552">
    <property type="entry name" value="PKS_DH_N"/>
</dbReference>
<evidence type="ECO:0000256" key="7">
    <source>
        <dbReference type="ARBA" id="ARBA00023268"/>
    </source>
</evidence>
<dbReference type="CDD" id="cd00833">
    <property type="entry name" value="PKS"/>
    <property type="match status" value="2"/>
</dbReference>
<dbReference type="InterPro" id="IPR013968">
    <property type="entry name" value="PKS_KR"/>
</dbReference>
<dbReference type="InterPro" id="IPR020807">
    <property type="entry name" value="PKS_DH"/>
</dbReference>
<dbReference type="InterPro" id="IPR020841">
    <property type="entry name" value="PKS_Beta-ketoAc_synthase_dom"/>
</dbReference>
<dbReference type="SUPFAM" id="SSF47336">
    <property type="entry name" value="ACP-like"/>
    <property type="match status" value="2"/>
</dbReference>
<evidence type="ECO:0000256" key="4">
    <source>
        <dbReference type="ARBA" id="ARBA00022679"/>
    </source>
</evidence>
<dbReference type="InterPro" id="IPR009081">
    <property type="entry name" value="PP-bd_ACP"/>
</dbReference>
<evidence type="ECO:0000256" key="1">
    <source>
        <dbReference type="ARBA" id="ARBA00005189"/>
    </source>
</evidence>